<keyword evidence="6" id="KW-0408">Iron</keyword>
<dbReference type="eggNOG" id="COG4772">
    <property type="taxonomic scope" value="Bacteria"/>
</dbReference>
<evidence type="ECO:0000256" key="13">
    <source>
        <dbReference type="SAM" id="SignalP"/>
    </source>
</evidence>
<dbReference type="EMBL" id="AWXU01000017">
    <property type="protein sequence ID" value="KFN50584.1"/>
    <property type="molecule type" value="Genomic_DNA"/>
</dbReference>
<evidence type="ECO:0000256" key="10">
    <source>
        <dbReference type="ARBA" id="ARBA00023237"/>
    </source>
</evidence>
<dbReference type="GO" id="GO:0009279">
    <property type="term" value="C:cell outer membrane"/>
    <property type="evidence" value="ECO:0007669"/>
    <property type="project" value="UniProtKB-SubCell"/>
</dbReference>
<keyword evidence="5 11" id="KW-0812">Transmembrane</keyword>
<dbReference type="CDD" id="cd01347">
    <property type="entry name" value="ligand_gated_channel"/>
    <property type="match status" value="1"/>
</dbReference>
<evidence type="ECO:0000313" key="16">
    <source>
        <dbReference type="EMBL" id="KFN50584.1"/>
    </source>
</evidence>
<dbReference type="Proteomes" id="UP000029391">
    <property type="component" value="Unassembled WGS sequence"/>
</dbReference>
<evidence type="ECO:0000259" key="14">
    <source>
        <dbReference type="Pfam" id="PF00593"/>
    </source>
</evidence>
<dbReference type="InterPro" id="IPR039426">
    <property type="entry name" value="TonB-dep_rcpt-like"/>
</dbReference>
<reference evidence="16 17" key="1">
    <citation type="submission" date="2013-09" db="EMBL/GenBank/DDBJ databases">
        <title>Genome sequencing of Arenimonas composti.</title>
        <authorList>
            <person name="Chen F."/>
            <person name="Wang G."/>
        </authorList>
    </citation>
    <scope>NUCLEOTIDE SEQUENCE [LARGE SCALE GENOMIC DNA]</scope>
    <source>
        <strain evidence="16 17">TR7-09</strain>
    </source>
</reference>
<comment type="subcellular location">
    <subcellularLocation>
        <location evidence="1 11">Cell outer membrane</location>
        <topology evidence="1 11">Multi-pass membrane protein</topology>
    </subcellularLocation>
</comment>
<evidence type="ECO:0000256" key="3">
    <source>
        <dbReference type="ARBA" id="ARBA00022452"/>
    </source>
</evidence>
<accession>A0A091BIH3</accession>
<evidence type="ECO:0000313" key="17">
    <source>
        <dbReference type="Proteomes" id="UP000029391"/>
    </source>
</evidence>
<feature type="domain" description="TonB-dependent receptor plug" evidence="15">
    <location>
        <begin position="60"/>
        <end position="170"/>
    </location>
</feature>
<dbReference type="PROSITE" id="PS52016">
    <property type="entry name" value="TONB_DEPENDENT_REC_3"/>
    <property type="match status" value="1"/>
</dbReference>
<evidence type="ECO:0000256" key="1">
    <source>
        <dbReference type="ARBA" id="ARBA00004571"/>
    </source>
</evidence>
<gene>
    <name evidence="16" type="ORF">P873_05335</name>
</gene>
<protein>
    <recommendedName>
        <fullName evidence="18">TonB-dependent receptor plug domain-containing protein</fullName>
    </recommendedName>
</protein>
<dbReference type="STRING" id="1121013.GCA_000426365_02582"/>
<keyword evidence="3 11" id="KW-1134">Transmembrane beta strand</keyword>
<dbReference type="AlphaFoldDB" id="A0A091BIH3"/>
<evidence type="ECO:0000256" key="7">
    <source>
        <dbReference type="ARBA" id="ARBA00023065"/>
    </source>
</evidence>
<dbReference type="GO" id="GO:0006826">
    <property type="term" value="P:iron ion transport"/>
    <property type="evidence" value="ECO:0007669"/>
    <property type="project" value="UniProtKB-KW"/>
</dbReference>
<dbReference type="Gene3D" id="2.40.170.20">
    <property type="entry name" value="TonB-dependent receptor, beta-barrel domain"/>
    <property type="match status" value="1"/>
</dbReference>
<name>A0A091BIH3_9GAMM</name>
<dbReference type="InterPro" id="IPR036942">
    <property type="entry name" value="Beta-barrel_TonB_sf"/>
</dbReference>
<keyword evidence="9 11" id="KW-0472">Membrane</keyword>
<evidence type="ECO:0000256" key="4">
    <source>
        <dbReference type="ARBA" id="ARBA00022496"/>
    </source>
</evidence>
<keyword evidence="4" id="KW-0410">Iron transport</keyword>
<dbReference type="InterPro" id="IPR012910">
    <property type="entry name" value="Plug_dom"/>
</dbReference>
<evidence type="ECO:0000256" key="2">
    <source>
        <dbReference type="ARBA" id="ARBA00022448"/>
    </source>
</evidence>
<evidence type="ECO:0000256" key="8">
    <source>
        <dbReference type="ARBA" id="ARBA00023077"/>
    </source>
</evidence>
<feature type="signal peptide" evidence="13">
    <location>
        <begin position="1"/>
        <end position="33"/>
    </location>
</feature>
<dbReference type="OrthoDB" id="9760620at2"/>
<feature type="domain" description="TonB-dependent receptor-like beta-barrel" evidence="14">
    <location>
        <begin position="260"/>
        <end position="696"/>
    </location>
</feature>
<keyword evidence="7" id="KW-0406">Ion transport</keyword>
<organism evidence="16 17">
    <name type="scientific">Arenimonas composti TR7-09 = DSM 18010</name>
    <dbReference type="NCBI Taxonomy" id="1121013"/>
    <lineage>
        <taxon>Bacteria</taxon>
        <taxon>Pseudomonadati</taxon>
        <taxon>Pseudomonadota</taxon>
        <taxon>Gammaproteobacteria</taxon>
        <taxon>Lysobacterales</taxon>
        <taxon>Lysobacteraceae</taxon>
        <taxon>Arenimonas</taxon>
    </lineage>
</organism>
<sequence>MTAKLPRRAPAACPCWPLLTTLLFAATPTTAAAATPGGRGTAPVLDPVVVTATRDEVIRADVPASIDVVDAADLTLARPALSLAEALPRVPGLVVRDRQNQAQDLQLSIRGFGARATFGVRGVRLYADGIPATMPDGQGQVSHFALEAAQRIEVLRGPFSALYGNASGGVLAVFSAPPPAAAEFEAGALVGSDGQWRLSASWRGPVGGIRDDDTAAGDPRHGLRVDAARAAGDGFRDHSAWRRDTGQAQLRGALGRGRYTLLLNTLDLRADDPQGLTATELALDRRAASPNSLLFDARKTVAQEQLGTRLEWPVGETQAFEAVAWRGRRATWQMLTVPAAAQGAPSHGGGVIDLDRDYHGADARWQWHGDAATLTLGASREVASERRRGFENFDGARLGVVGRLRRDEDNRVTSDDVYAQADWRPGERWRINAGLRHSRVRFASRDHFVAPGNPDDSGGVGYTRATPVLGVLWRADDAWAVYANAGTGFETPTFAELAYRRDGGSGLNIALRPARSVHAEAGLRWRGARADATIALFQARTRDELVVVANQGGRSYFDNAGLSRRRGVEAAFEAELAPAWRFAASYTFLDARHQRDFATCATPPCTGGDTLLIRAGARIPGLARHTGWAELRWSPDARTDVLLEGRATSAIAASDGDPGAFAAGHALFGMGVEHRFGRRDGDGQPVWRLFARIDNLLDRDVVGSVIVNDGNGRFYEPAPGRTWQVGFSAVW</sequence>
<evidence type="ECO:0000256" key="5">
    <source>
        <dbReference type="ARBA" id="ARBA00022692"/>
    </source>
</evidence>
<keyword evidence="17" id="KW-1185">Reference proteome</keyword>
<evidence type="ECO:0000259" key="15">
    <source>
        <dbReference type="Pfam" id="PF07715"/>
    </source>
</evidence>
<dbReference type="RefSeq" id="WP_051240067.1">
    <property type="nucleotide sequence ID" value="NZ_AUFF01000010.1"/>
</dbReference>
<keyword evidence="8 12" id="KW-0798">TonB box</keyword>
<comment type="similarity">
    <text evidence="11 12">Belongs to the TonB-dependent receptor family.</text>
</comment>
<keyword evidence="13" id="KW-0732">Signal</keyword>
<comment type="caution">
    <text evidence="16">The sequence shown here is derived from an EMBL/GenBank/DDBJ whole genome shotgun (WGS) entry which is preliminary data.</text>
</comment>
<dbReference type="PANTHER" id="PTHR32552">
    <property type="entry name" value="FERRICHROME IRON RECEPTOR-RELATED"/>
    <property type="match status" value="1"/>
</dbReference>
<dbReference type="Pfam" id="PF00593">
    <property type="entry name" value="TonB_dep_Rec_b-barrel"/>
    <property type="match status" value="1"/>
</dbReference>
<feature type="chain" id="PRO_5001869763" description="TonB-dependent receptor plug domain-containing protein" evidence="13">
    <location>
        <begin position="34"/>
        <end position="731"/>
    </location>
</feature>
<dbReference type="SUPFAM" id="SSF56935">
    <property type="entry name" value="Porins"/>
    <property type="match status" value="1"/>
</dbReference>
<dbReference type="Gene3D" id="2.170.130.10">
    <property type="entry name" value="TonB-dependent receptor, plug domain"/>
    <property type="match status" value="1"/>
</dbReference>
<dbReference type="InterPro" id="IPR037066">
    <property type="entry name" value="Plug_dom_sf"/>
</dbReference>
<evidence type="ECO:0000256" key="11">
    <source>
        <dbReference type="PROSITE-ProRule" id="PRU01360"/>
    </source>
</evidence>
<dbReference type="InterPro" id="IPR000531">
    <property type="entry name" value="Beta-barrel_TonB"/>
</dbReference>
<evidence type="ECO:0000256" key="6">
    <source>
        <dbReference type="ARBA" id="ARBA00023004"/>
    </source>
</evidence>
<dbReference type="PANTHER" id="PTHR32552:SF81">
    <property type="entry name" value="TONB-DEPENDENT OUTER MEMBRANE RECEPTOR"/>
    <property type="match status" value="1"/>
</dbReference>
<evidence type="ECO:0000256" key="12">
    <source>
        <dbReference type="RuleBase" id="RU003357"/>
    </source>
</evidence>
<dbReference type="Pfam" id="PF07715">
    <property type="entry name" value="Plug"/>
    <property type="match status" value="1"/>
</dbReference>
<evidence type="ECO:0008006" key="18">
    <source>
        <dbReference type="Google" id="ProtNLM"/>
    </source>
</evidence>
<keyword evidence="2 11" id="KW-0813">Transport</keyword>
<keyword evidence="10 11" id="KW-0998">Cell outer membrane</keyword>
<evidence type="ECO:0000256" key="9">
    <source>
        <dbReference type="ARBA" id="ARBA00023136"/>
    </source>
</evidence>
<proteinExistence type="inferred from homology"/>